<dbReference type="SUPFAM" id="SSF88659">
    <property type="entry name" value="Sigma3 and sigma4 domains of RNA polymerase sigma factors"/>
    <property type="match status" value="1"/>
</dbReference>
<comment type="similarity">
    <text evidence="1">Belongs to the sigma-70 factor family. ECF subfamily.</text>
</comment>
<dbReference type="CDD" id="cd06171">
    <property type="entry name" value="Sigma70_r4"/>
    <property type="match status" value="1"/>
</dbReference>
<dbReference type="PANTHER" id="PTHR43133">
    <property type="entry name" value="RNA POLYMERASE ECF-TYPE SIGMA FACTO"/>
    <property type="match status" value="1"/>
</dbReference>
<dbReference type="InterPro" id="IPR013324">
    <property type="entry name" value="RNA_pol_sigma_r3/r4-like"/>
</dbReference>
<keyword evidence="4" id="KW-0238">DNA-binding</keyword>
<keyword evidence="3" id="KW-0731">Sigma factor</keyword>
<reference evidence="8 9" key="1">
    <citation type="submission" date="2024-09" db="EMBL/GenBank/DDBJ databases">
        <title>Laminarin stimulates single cell rates of sulfate reduction while oxygen inhibits transcriptomic activity in coastal marine sediment.</title>
        <authorList>
            <person name="Lindsay M."/>
            <person name="Orcutt B."/>
            <person name="Emerson D."/>
            <person name="Stepanauskas R."/>
            <person name="D'Angelo T."/>
        </authorList>
    </citation>
    <scope>NUCLEOTIDE SEQUENCE [LARGE SCALE GENOMIC DNA]</scope>
    <source>
        <strain evidence="8">SAG AM-311-K15</strain>
    </source>
</reference>
<evidence type="ECO:0000259" key="6">
    <source>
        <dbReference type="Pfam" id="PF04542"/>
    </source>
</evidence>
<dbReference type="Gene3D" id="1.10.1740.10">
    <property type="match status" value="1"/>
</dbReference>
<name>A0ABV6YUC6_UNCC1</name>
<comment type="caution">
    <text evidence="8">The sequence shown here is derived from an EMBL/GenBank/DDBJ whole genome shotgun (WGS) entry which is preliminary data.</text>
</comment>
<dbReference type="Pfam" id="PF04542">
    <property type="entry name" value="Sigma70_r2"/>
    <property type="match status" value="1"/>
</dbReference>
<evidence type="ECO:0000313" key="8">
    <source>
        <dbReference type="EMBL" id="MFC1849814.1"/>
    </source>
</evidence>
<evidence type="ECO:0000256" key="1">
    <source>
        <dbReference type="ARBA" id="ARBA00010641"/>
    </source>
</evidence>
<evidence type="ECO:0000313" key="9">
    <source>
        <dbReference type="Proteomes" id="UP001594351"/>
    </source>
</evidence>
<dbReference type="SUPFAM" id="SSF88946">
    <property type="entry name" value="Sigma2 domain of RNA polymerase sigma factors"/>
    <property type="match status" value="1"/>
</dbReference>
<dbReference type="EMBL" id="JBHPBY010000061">
    <property type="protein sequence ID" value="MFC1849814.1"/>
    <property type="molecule type" value="Genomic_DNA"/>
</dbReference>
<accession>A0ABV6YUC6</accession>
<dbReference type="PANTHER" id="PTHR43133:SF8">
    <property type="entry name" value="RNA POLYMERASE SIGMA FACTOR HI_1459-RELATED"/>
    <property type="match status" value="1"/>
</dbReference>
<proteinExistence type="inferred from homology"/>
<protein>
    <submittedName>
        <fullName evidence="8">RNA polymerase sigma factor</fullName>
    </submittedName>
</protein>
<dbReference type="InterPro" id="IPR036388">
    <property type="entry name" value="WH-like_DNA-bd_sf"/>
</dbReference>
<organism evidence="8 9">
    <name type="scientific">candidate division CSSED10-310 bacterium</name>
    <dbReference type="NCBI Taxonomy" id="2855610"/>
    <lineage>
        <taxon>Bacteria</taxon>
        <taxon>Bacteria division CSSED10-310</taxon>
    </lineage>
</organism>
<dbReference type="InterPro" id="IPR039425">
    <property type="entry name" value="RNA_pol_sigma-70-like"/>
</dbReference>
<feature type="domain" description="RNA polymerase sigma-70 region 2" evidence="6">
    <location>
        <begin position="63"/>
        <end position="129"/>
    </location>
</feature>
<keyword evidence="5" id="KW-0804">Transcription</keyword>
<dbReference type="Proteomes" id="UP001594351">
    <property type="component" value="Unassembled WGS sequence"/>
</dbReference>
<evidence type="ECO:0000256" key="2">
    <source>
        <dbReference type="ARBA" id="ARBA00023015"/>
    </source>
</evidence>
<dbReference type="NCBIfam" id="TIGR02937">
    <property type="entry name" value="sigma70-ECF"/>
    <property type="match status" value="1"/>
</dbReference>
<dbReference type="Gene3D" id="1.10.10.10">
    <property type="entry name" value="Winged helix-like DNA-binding domain superfamily/Winged helix DNA-binding domain"/>
    <property type="match status" value="1"/>
</dbReference>
<evidence type="ECO:0000256" key="3">
    <source>
        <dbReference type="ARBA" id="ARBA00023082"/>
    </source>
</evidence>
<dbReference type="InterPro" id="IPR013325">
    <property type="entry name" value="RNA_pol_sigma_r2"/>
</dbReference>
<dbReference type="InterPro" id="IPR007627">
    <property type="entry name" value="RNA_pol_sigma70_r2"/>
</dbReference>
<keyword evidence="2" id="KW-0805">Transcription regulation</keyword>
<feature type="domain" description="RNA polymerase sigma-70 region 4" evidence="7">
    <location>
        <begin position="167"/>
        <end position="216"/>
    </location>
</feature>
<evidence type="ECO:0000256" key="5">
    <source>
        <dbReference type="ARBA" id="ARBA00023163"/>
    </source>
</evidence>
<evidence type="ECO:0000256" key="4">
    <source>
        <dbReference type="ARBA" id="ARBA00023125"/>
    </source>
</evidence>
<dbReference type="InterPro" id="IPR007630">
    <property type="entry name" value="RNA_pol_sigma70_r4"/>
</dbReference>
<keyword evidence="9" id="KW-1185">Reference proteome</keyword>
<dbReference type="InterPro" id="IPR014284">
    <property type="entry name" value="RNA_pol_sigma-70_dom"/>
</dbReference>
<dbReference type="Pfam" id="PF04545">
    <property type="entry name" value="Sigma70_r4"/>
    <property type="match status" value="1"/>
</dbReference>
<gene>
    <name evidence="8" type="ORF">ACFL27_06360</name>
</gene>
<sequence length="225" mass="25800">MMKHNSLIVLGTEPWNGVLSMSSRSELKILQSLRARVGNGADLTDTSLVRQIQAGRRDIVGSLVRQHSDRLYLIIRRMVQSHSVAEDILQDTWVKVVRKIHRYDSSRPILPWLMRIAMNCCRDHWRREKLRNFWKIPQFQGVPSDPEVISTAGKKQVIEAQVDIARALLTLSPKLREVVVMKFYSGLTHNEIADVLRIPPGTVKSRLNYALTKLRQHFASTKEAS</sequence>
<evidence type="ECO:0000259" key="7">
    <source>
        <dbReference type="Pfam" id="PF04545"/>
    </source>
</evidence>